<keyword evidence="10" id="KW-1185">Reference proteome</keyword>
<dbReference type="STRING" id="688867.SAMN05660236_0652"/>
<keyword evidence="3" id="KW-0378">Hydrolase</keyword>
<dbReference type="SUPFAM" id="SSF50993">
    <property type="entry name" value="Peptidase/esterase 'gauge' domain"/>
    <property type="match status" value="1"/>
</dbReference>
<dbReference type="GO" id="GO:0006508">
    <property type="term" value="P:proteolysis"/>
    <property type="evidence" value="ECO:0007669"/>
    <property type="project" value="UniProtKB-KW"/>
</dbReference>
<dbReference type="Gene3D" id="3.40.50.1820">
    <property type="entry name" value="alpha/beta hydrolase"/>
    <property type="match status" value="1"/>
</dbReference>
<dbReference type="InterPro" id="IPR051543">
    <property type="entry name" value="Serine_Peptidase_S9A"/>
</dbReference>
<dbReference type="RefSeq" id="WP_079685261.1">
    <property type="nucleotide sequence ID" value="NZ_FUZU01000001.1"/>
</dbReference>
<dbReference type="GO" id="GO:0004252">
    <property type="term" value="F:serine-type endopeptidase activity"/>
    <property type="evidence" value="ECO:0007669"/>
    <property type="project" value="InterPro"/>
</dbReference>
<dbReference type="PROSITE" id="PS51257">
    <property type="entry name" value="PROKAR_LIPOPROTEIN"/>
    <property type="match status" value="1"/>
</dbReference>
<protein>
    <recommendedName>
        <fullName evidence="6">Proline-specific endopeptidase</fullName>
    </recommendedName>
</protein>
<dbReference type="AlphaFoldDB" id="A0A1T5J1P2"/>
<dbReference type="InterPro" id="IPR029058">
    <property type="entry name" value="AB_hydrolase_fold"/>
</dbReference>
<evidence type="ECO:0000256" key="1">
    <source>
        <dbReference type="ARBA" id="ARBA00005228"/>
    </source>
</evidence>
<dbReference type="Gene3D" id="2.130.10.120">
    <property type="entry name" value="Prolyl oligopeptidase, N-terminal domain"/>
    <property type="match status" value="1"/>
</dbReference>
<evidence type="ECO:0000259" key="7">
    <source>
        <dbReference type="Pfam" id="PF00326"/>
    </source>
</evidence>
<evidence type="ECO:0000256" key="5">
    <source>
        <dbReference type="ARBA" id="ARBA00060121"/>
    </source>
</evidence>
<dbReference type="InterPro" id="IPR001375">
    <property type="entry name" value="Peptidase_S9_cat"/>
</dbReference>
<dbReference type="FunFam" id="3.40.50.1820:FF:000005">
    <property type="entry name" value="Prolyl endopeptidase"/>
    <property type="match status" value="1"/>
</dbReference>
<evidence type="ECO:0000313" key="9">
    <source>
        <dbReference type="EMBL" id="SKC45296.1"/>
    </source>
</evidence>
<sequence>MKSLYYWMAFFCALSIAGCNHEKETSHYPNVQPQKAEKKTFEIVSRHGHKRVDDYYWMKNREDSAVIQYLKAENAYVDTMLSHTKPLQEKLFNEMKGRIKEKDESVPYKLDDYYYYTRYEEGYEYPVFCRKKSSLDAAEEIIANGNELSKGHNFFDIDIEVSPDHNLTSIIVDTVGRRFYTITIKDLKTDKVYTDKIGGTEGEAVWFNDNKTILYVKADPKTLIGNKVYRHTLGTNPSSDELIYTEKDSTLECFIYKSKSEKYIFITSGRTDAQAVQFIPADQPKSKPGIIEPLQANIKYSVDHAGDRFYILTNLDAPNYRIVETPVTKPGKANWKDLIPHNEKAFIEDMELFKDNLLLQETVEGLTKIRIIRWSDKSEQSIEFEEAAYDASLSANPEFNTSIIRYNYQSLTTPSSVYDYDANTREKKLLKQQEVLGGFDRNNYQAERVMAKASDGALVPISIVYRKDLFKKDGTNPGLQYAYGSYGYSTVPFFSSSRLSLLDRGFVYTIAHIRGGQEMGGKWYEDGKMLKKKNTFTDFIDCSEYLVQNKYIAKDKLFANGGSAGGLLMGAITNIRPDLYKGVIAEVPFVDVITTMMDETIPLTTFEWKEWGNPNVKEEYDYMLSYSPYDNVEKKNYPNLLVTTGLHDSQVQYWEPAKWVAKLREFKTDKNLLLFKTNMSAGHGGSYGRFQALKDEALVDAFMLDLAGIQE</sequence>
<organism evidence="9 10">
    <name type="scientific">Ohtaekwangia koreensis</name>
    <dbReference type="NCBI Taxonomy" id="688867"/>
    <lineage>
        <taxon>Bacteria</taxon>
        <taxon>Pseudomonadati</taxon>
        <taxon>Bacteroidota</taxon>
        <taxon>Cytophagia</taxon>
        <taxon>Cytophagales</taxon>
        <taxon>Fulvivirgaceae</taxon>
        <taxon>Ohtaekwangia</taxon>
    </lineage>
</organism>
<name>A0A1T5J1P2_9BACT</name>
<keyword evidence="4" id="KW-0720">Serine protease</keyword>
<evidence type="ECO:0000256" key="6">
    <source>
        <dbReference type="ARBA" id="ARBA00081187"/>
    </source>
</evidence>
<feature type="domain" description="Peptidase S9 prolyl oligopeptidase catalytic" evidence="7">
    <location>
        <begin position="494"/>
        <end position="707"/>
    </location>
</feature>
<evidence type="ECO:0000256" key="4">
    <source>
        <dbReference type="ARBA" id="ARBA00022825"/>
    </source>
</evidence>
<dbReference type="InterPro" id="IPR023302">
    <property type="entry name" value="Pept_S9A_N"/>
</dbReference>
<evidence type="ECO:0000313" key="10">
    <source>
        <dbReference type="Proteomes" id="UP000190961"/>
    </source>
</evidence>
<evidence type="ECO:0000256" key="2">
    <source>
        <dbReference type="ARBA" id="ARBA00022670"/>
    </source>
</evidence>
<dbReference type="Proteomes" id="UP000190961">
    <property type="component" value="Unassembled WGS sequence"/>
</dbReference>
<reference evidence="9 10" key="1">
    <citation type="submission" date="2017-02" db="EMBL/GenBank/DDBJ databases">
        <authorList>
            <person name="Peterson S.W."/>
        </authorList>
    </citation>
    <scope>NUCLEOTIDE SEQUENCE [LARGE SCALE GENOMIC DNA]</scope>
    <source>
        <strain evidence="9 10">DSM 25262</strain>
    </source>
</reference>
<comment type="similarity">
    <text evidence="1">Belongs to the peptidase S9A family.</text>
</comment>
<gene>
    <name evidence="9" type="ORF">SAMN05660236_0652</name>
</gene>
<evidence type="ECO:0000259" key="8">
    <source>
        <dbReference type="Pfam" id="PF02897"/>
    </source>
</evidence>
<keyword evidence="2" id="KW-0645">Protease</keyword>
<dbReference type="EMBL" id="FUZU01000001">
    <property type="protein sequence ID" value="SKC45296.1"/>
    <property type="molecule type" value="Genomic_DNA"/>
</dbReference>
<dbReference type="OrthoDB" id="9801421at2"/>
<feature type="domain" description="Peptidase S9A N-terminal" evidence="8">
    <location>
        <begin position="42"/>
        <end position="433"/>
    </location>
</feature>
<proteinExistence type="inferred from homology"/>
<comment type="function">
    <text evidence="5">Cleaves peptide bonds on the C-terminal side of prolyl residues within peptides that are up to approximately 30 amino acids long. Has an absolute requirement for an X-Pro bond in the trans configuration immediately preceding the Pro-Y scissible bond.</text>
</comment>
<dbReference type="PANTHER" id="PTHR11757">
    <property type="entry name" value="PROTEASE FAMILY S9A OLIGOPEPTIDASE"/>
    <property type="match status" value="1"/>
</dbReference>
<dbReference type="Pfam" id="PF02897">
    <property type="entry name" value="Peptidase_S9_N"/>
    <property type="match status" value="1"/>
</dbReference>
<dbReference type="Pfam" id="PF00326">
    <property type="entry name" value="Peptidase_S9"/>
    <property type="match status" value="1"/>
</dbReference>
<accession>A0A1T5J1P2</accession>
<dbReference type="SUPFAM" id="SSF53474">
    <property type="entry name" value="alpha/beta-Hydrolases"/>
    <property type="match status" value="1"/>
</dbReference>
<dbReference type="PANTHER" id="PTHR11757:SF19">
    <property type="entry name" value="PROLYL ENDOPEPTIDASE-LIKE"/>
    <property type="match status" value="1"/>
</dbReference>
<evidence type="ECO:0000256" key="3">
    <source>
        <dbReference type="ARBA" id="ARBA00022801"/>
    </source>
</evidence>
<dbReference type="InterPro" id="IPR002470">
    <property type="entry name" value="Peptidase_S9A"/>
</dbReference>
<dbReference type="PRINTS" id="PR00862">
    <property type="entry name" value="PROLIGOPTASE"/>
</dbReference>